<name>A0A1G5GB11_9BACT</name>
<dbReference type="AlphaFoldDB" id="A0A1G5GB11"/>
<dbReference type="Proteomes" id="UP000198870">
    <property type="component" value="Unassembled WGS sequence"/>
</dbReference>
<dbReference type="STRING" id="419481.SAMN05216233_11055"/>
<evidence type="ECO:0000313" key="6">
    <source>
        <dbReference type="EMBL" id="SCY48745.1"/>
    </source>
</evidence>
<dbReference type="OrthoDB" id="9782163at2"/>
<evidence type="ECO:0000256" key="4">
    <source>
        <dbReference type="ARBA" id="ARBA00022840"/>
    </source>
</evidence>
<dbReference type="InterPro" id="IPR003439">
    <property type="entry name" value="ABC_transporter-like_ATP-bd"/>
</dbReference>
<keyword evidence="2" id="KW-0813">Transport</keyword>
<dbReference type="InterPro" id="IPR050095">
    <property type="entry name" value="ECF_ABC_transporter_ATP-bd"/>
</dbReference>
<keyword evidence="7" id="KW-1185">Reference proteome</keyword>
<dbReference type="InterPro" id="IPR015856">
    <property type="entry name" value="ABC_transpr_CbiO/EcfA_su"/>
</dbReference>
<protein>
    <submittedName>
        <fullName evidence="6">Cobalt/nickel transport system ATP-binding protein</fullName>
    </submittedName>
</protein>
<dbReference type="EMBL" id="FMUX01000010">
    <property type="protein sequence ID" value="SCY48745.1"/>
    <property type="molecule type" value="Genomic_DNA"/>
</dbReference>
<dbReference type="GO" id="GO:0042626">
    <property type="term" value="F:ATPase-coupled transmembrane transporter activity"/>
    <property type="evidence" value="ECO:0007669"/>
    <property type="project" value="TreeGrafter"/>
</dbReference>
<comment type="similarity">
    <text evidence="1">Belongs to the ABC transporter superfamily.</text>
</comment>
<evidence type="ECO:0000256" key="2">
    <source>
        <dbReference type="ARBA" id="ARBA00022448"/>
    </source>
</evidence>
<dbReference type="RefSeq" id="WP_092211336.1">
    <property type="nucleotide sequence ID" value="NZ_FMUX01000010.1"/>
</dbReference>
<keyword evidence="3" id="KW-0547">Nucleotide-binding</keyword>
<evidence type="ECO:0000259" key="5">
    <source>
        <dbReference type="PROSITE" id="PS50893"/>
    </source>
</evidence>
<sequence>MAEQLMHLSGLTYRYPGDREPVINGLDFAVDQGASIGLIAPNGSGKTTLFHLMMGLLKPQAGVITAFGREVSGEKGFKEVRRRVGLLFQDADDQLFSPTVLEDVAFGPMNLGMGRHEARAKARDVLSDLGLSGYEERITFRLSGGEKRMVALATVLAMDPDLLLLDEPTTGLDRDTFSRLVAVLQASKVARVVISHDFDFLEQVTDSLHSLVRGKIVMDGGLHLHRHAHVHRHGDNPHHHH</sequence>
<dbReference type="PANTHER" id="PTHR43553:SF24">
    <property type="entry name" value="ENERGY-COUPLING FACTOR TRANSPORTER ATP-BINDING PROTEIN ECFA1"/>
    <property type="match status" value="1"/>
</dbReference>
<dbReference type="SUPFAM" id="SSF52540">
    <property type="entry name" value="P-loop containing nucleoside triphosphate hydrolases"/>
    <property type="match status" value="1"/>
</dbReference>
<feature type="domain" description="ABC transporter" evidence="5">
    <location>
        <begin position="6"/>
        <end position="238"/>
    </location>
</feature>
<reference evidence="6 7" key="1">
    <citation type="submission" date="2016-10" db="EMBL/GenBank/DDBJ databases">
        <authorList>
            <person name="de Groot N.N."/>
        </authorList>
    </citation>
    <scope>NUCLEOTIDE SEQUENCE [LARGE SCALE GENOMIC DNA]</scope>
    <source>
        <strain evidence="6 7">AA1</strain>
    </source>
</reference>
<gene>
    <name evidence="6" type="ORF">SAMN05216233_11055</name>
</gene>
<dbReference type="InterPro" id="IPR017871">
    <property type="entry name" value="ABC_transporter-like_CS"/>
</dbReference>
<dbReference type="CDD" id="cd03225">
    <property type="entry name" value="ABC_cobalt_CbiO_domain1"/>
    <property type="match status" value="1"/>
</dbReference>
<evidence type="ECO:0000313" key="7">
    <source>
        <dbReference type="Proteomes" id="UP000198870"/>
    </source>
</evidence>
<dbReference type="Gene3D" id="3.40.50.300">
    <property type="entry name" value="P-loop containing nucleotide triphosphate hydrolases"/>
    <property type="match status" value="1"/>
</dbReference>
<proteinExistence type="inferred from homology"/>
<dbReference type="Pfam" id="PF00005">
    <property type="entry name" value="ABC_tran"/>
    <property type="match status" value="1"/>
</dbReference>
<dbReference type="PROSITE" id="PS00211">
    <property type="entry name" value="ABC_TRANSPORTER_1"/>
    <property type="match status" value="1"/>
</dbReference>
<dbReference type="GO" id="GO:0005524">
    <property type="term" value="F:ATP binding"/>
    <property type="evidence" value="ECO:0007669"/>
    <property type="project" value="UniProtKB-KW"/>
</dbReference>
<dbReference type="PANTHER" id="PTHR43553">
    <property type="entry name" value="HEAVY METAL TRANSPORTER"/>
    <property type="match status" value="1"/>
</dbReference>
<dbReference type="PROSITE" id="PS50893">
    <property type="entry name" value="ABC_TRANSPORTER_2"/>
    <property type="match status" value="1"/>
</dbReference>
<dbReference type="InterPro" id="IPR003593">
    <property type="entry name" value="AAA+_ATPase"/>
</dbReference>
<dbReference type="InterPro" id="IPR027417">
    <property type="entry name" value="P-loop_NTPase"/>
</dbReference>
<dbReference type="SMART" id="SM00382">
    <property type="entry name" value="AAA"/>
    <property type="match status" value="1"/>
</dbReference>
<evidence type="ECO:0000256" key="1">
    <source>
        <dbReference type="ARBA" id="ARBA00005417"/>
    </source>
</evidence>
<accession>A0A1G5GB11</accession>
<keyword evidence="4 6" id="KW-0067">ATP-binding</keyword>
<organism evidence="6 7">
    <name type="scientific">Desulfoluna spongiiphila</name>
    <dbReference type="NCBI Taxonomy" id="419481"/>
    <lineage>
        <taxon>Bacteria</taxon>
        <taxon>Pseudomonadati</taxon>
        <taxon>Thermodesulfobacteriota</taxon>
        <taxon>Desulfobacteria</taxon>
        <taxon>Desulfobacterales</taxon>
        <taxon>Desulfolunaceae</taxon>
        <taxon>Desulfoluna</taxon>
    </lineage>
</organism>
<dbReference type="GO" id="GO:0016887">
    <property type="term" value="F:ATP hydrolysis activity"/>
    <property type="evidence" value="ECO:0007669"/>
    <property type="project" value="InterPro"/>
</dbReference>
<evidence type="ECO:0000256" key="3">
    <source>
        <dbReference type="ARBA" id="ARBA00022741"/>
    </source>
</evidence>
<dbReference type="GO" id="GO:0043190">
    <property type="term" value="C:ATP-binding cassette (ABC) transporter complex"/>
    <property type="evidence" value="ECO:0007669"/>
    <property type="project" value="TreeGrafter"/>
</dbReference>